<sequence length="118" mass="12900">MVEFYTASHAWGYGPEDGPERWHEHFPLARGRRQSPVDIRAQDTRYDAALRPLQFSYEAAAAQSLANSGHTVQVQFAEGAALAGGPLEMQVLLTKTRGGRGEALTRSLTTSTAWLVSV</sequence>
<dbReference type="SMART" id="SM01057">
    <property type="entry name" value="Carb_anhydrase"/>
    <property type="match status" value="1"/>
</dbReference>
<reference evidence="9" key="1">
    <citation type="submission" date="2025-08" db="UniProtKB">
        <authorList>
            <consortium name="Ensembl"/>
        </authorList>
    </citation>
    <scope>IDENTIFICATION</scope>
</reference>
<dbReference type="SUPFAM" id="SSF51069">
    <property type="entry name" value="Carbonic anhydrase"/>
    <property type="match status" value="1"/>
</dbReference>
<keyword evidence="5" id="KW-0862">Zinc</keyword>
<evidence type="ECO:0000256" key="5">
    <source>
        <dbReference type="ARBA" id="ARBA00022833"/>
    </source>
</evidence>
<dbReference type="GO" id="GO:0004089">
    <property type="term" value="F:carbonate dehydratase activity"/>
    <property type="evidence" value="ECO:0007669"/>
    <property type="project" value="UniProtKB-EC"/>
</dbReference>
<comment type="cofactor">
    <cofactor evidence="1">
        <name>Zn(2+)</name>
        <dbReference type="ChEBI" id="CHEBI:29105"/>
    </cofactor>
</comment>
<dbReference type="InterPro" id="IPR036398">
    <property type="entry name" value="CA_dom_sf"/>
</dbReference>
<dbReference type="Pfam" id="PF00194">
    <property type="entry name" value="Carb_anhydrase"/>
    <property type="match status" value="1"/>
</dbReference>
<dbReference type="EC" id="4.2.1.1" evidence="3"/>
<evidence type="ECO:0000256" key="2">
    <source>
        <dbReference type="ARBA" id="ARBA00010718"/>
    </source>
</evidence>
<comment type="catalytic activity">
    <reaction evidence="7">
        <text>hydrogencarbonate + H(+) = CO2 + H2O</text>
        <dbReference type="Rhea" id="RHEA:10748"/>
        <dbReference type="ChEBI" id="CHEBI:15377"/>
        <dbReference type="ChEBI" id="CHEBI:15378"/>
        <dbReference type="ChEBI" id="CHEBI:16526"/>
        <dbReference type="ChEBI" id="CHEBI:17544"/>
        <dbReference type="EC" id="4.2.1.1"/>
    </reaction>
</comment>
<name>A0A8C3I7F4_CHRPI</name>
<dbReference type="Gene3D" id="3.10.200.10">
    <property type="entry name" value="Alpha carbonic anhydrase"/>
    <property type="match status" value="1"/>
</dbReference>
<accession>A0A8C3I7F4</accession>
<evidence type="ECO:0000313" key="9">
    <source>
        <dbReference type="Ensembl" id="ENSCPBP00000028677.1"/>
    </source>
</evidence>
<keyword evidence="6" id="KW-0456">Lyase</keyword>
<keyword evidence="10" id="KW-1185">Reference proteome</keyword>
<evidence type="ECO:0000256" key="3">
    <source>
        <dbReference type="ARBA" id="ARBA00012925"/>
    </source>
</evidence>
<evidence type="ECO:0000313" key="10">
    <source>
        <dbReference type="Proteomes" id="UP000694380"/>
    </source>
</evidence>
<keyword evidence="4" id="KW-0479">Metal-binding</keyword>
<reference evidence="9" key="2">
    <citation type="submission" date="2025-09" db="UniProtKB">
        <authorList>
            <consortium name="Ensembl"/>
        </authorList>
    </citation>
    <scope>IDENTIFICATION</scope>
</reference>
<dbReference type="GO" id="GO:0008270">
    <property type="term" value="F:zinc ion binding"/>
    <property type="evidence" value="ECO:0007669"/>
    <property type="project" value="InterPro"/>
</dbReference>
<evidence type="ECO:0000256" key="1">
    <source>
        <dbReference type="ARBA" id="ARBA00001947"/>
    </source>
</evidence>
<dbReference type="AlphaFoldDB" id="A0A8C3I7F4"/>
<feature type="domain" description="Alpha-carbonic anhydrase" evidence="8">
    <location>
        <begin position="9"/>
        <end position="118"/>
    </location>
</feature>
<comment type="similarity">
    <text evidence="2">Belongs to the alpha-carbonic anhydrase family.</text>
</comment>
<dbReference type="InterPro" id="IPR001148">
    <property type="entry name" value="CA_dom"/>
</dbReference>
<dbReference type="PANTHER" id="PTHR18952">
    <property type="entry name" value="CARBONIC ANHYDRASE"/>
    <property type="match status" value="1"/>
</dbReference>
<evidence type="ECO:0000256" key="4">
    <source>
        <dbReference type="ARBA" id="ARBA00022723"/>
    </source>
</evidence>
<dbReference type="GO" id="GO:0005737">
    <property type="term" value="C:cytoplasm"/>
    <property type="evidence" value="ECO:0007669"/>
    <property type="project" value="TreeGrafter"/>
</dbReference>
<protein>
    <recommendedName>
        <fullName evidence="3">carbonic anhydrase</fullName>
        <ecNumber evidence="3">4.2.1.1</ecNumber>
    </recommendedName>
</protein>
<dbReference type="InterPro" id="IPR023561">
    <property type="entry name" value="Carbonic_anhydrase_a-class"/>
</dbReference>
<organism evidence="9 10">
    <name type="scientific">Chrysemys picta bellii</name>
    <name type="common">Western painted turtle</name>
    <name type="synonym">Emys bellii</name>
    <dbReference type="NCBI Taxonomy" id="8478"/>
    <lineage>
        <taxon>Eukaryota</taxon>
        <taxon>Metazoa</taxon>
        <taxon>Chordata</taxon>
        <taxon>Craniata</taxon>
        <taxon>Vertebrata</taxon>
        <taxon>Euteleostomi</taxon>
        <taxon>Archelosauria</taxon>
        <taxon>Testudinata</taxon>
        <taxon>Testudines</taxon>
        <taxon>Cryptodira</taxon>
        <taxon>Durocryptodira</taxon>
        <taxon>Testudinoidea</taxon>
        <taxon>Emydidae</taxon>
        <taxon>Chrysemys</taxon>
    </lineage>
</organism>
<dbReference type="Proteomes" id="UP000694380">
    <property type="component" value="Unplaced"/>
</dbReference>
<evidence type="ECO:0000259" key="8">
    <source>
        <dbReference type="PROSITE" id="PS51144"/>
    </source>
</evidence>
<dbReference type="PANTHER" id="PTHR18952:SF141">
    <property type="entry name" value="CARBONIC ANHYDRASE"/>
    <property type="match status" value="1"/>
</dbReference>
<evidence type="ECO:0000256" key="7">
    <source>
        <dbReference type="ARBA" id="ARBA00048348"/>
    </source>
</evidence>
<dbReference type="PROSITE" id="PS51144">
    <property type="entry name" value="ALPHA_CA_2"/>
    <property type="match status" value="1"/>
</dbReference>
<evidence type="ECO:0000256" key="6">
    <source>
        <dbReference type="ARBA" id="ARBA00023239"/>
    </source>
</evidence>
<dbReference type="Ensembl" id="ENSCPBT00000033745.1">
    <property type="protein sequence ID" value="ENSCPBP00000028677.1"/>
    <property type="gene ID" value="ENSCPBG00000020226.1"/>
</dbReference>
<dbReference type="GeneTree" id="ENSGT00940000160385"/>
<proteinExistence type="inferred from homology"/>